<evidence type="ECO:0000313" key="4">
    <source>
        <dbReference type="Proteomes" id="UP001498476"/>
    </source>
</evidence>
<comment type="caution">
    <text evidence="3">The sequence shown here is derived from an EMBL/GenBank/DDBJ whole genome shotgun (WGS) entry which is preliminary data.</text>
</comment>
<dbReference type="EMBL" id="JAZAVJ010000393">
    <property type="protein sequence ID" value="KAK7397998.1"/>
    <property type="molecule type" value="Genomic_DNA"/>
</dbReference>
<dbReference type="Proteomes" id="UP001498476">
    <property type="component" value="Unassembled WGS sequence"/>
</dbReference>
<accession>A0ABR1GIN2</accession>
<feature type="region of interest" description="Disordered" evidence="1">
    <location>
        <begin position="377"/>
        <end position="416"/>
    </location>
</feature>
<protein>
    <recommendedName>
        <fullName evidence="5">Peptidase A1 domain-containing protein</fullName>
    </recommendedName>
</protein>
<reference evidence="3 4" key="1">
    <citation type="journal article" date="2025" name="Microbiol. Resour. Announc.">
        <title>Draft genome sequences for Neonectria magnoliae and Neonectria punicea, canker pathogens of Liriodendron tulipifera and Acer saccharum in West Virginia.</title>
        <authorList>
            <person name="Petronek H.M."/>
            <person name="Kasson M.T."/>
            <person name="Metheny A.M."/>
            <person name="Stauder C.M."/>
            <person name="Lovett B."/>
            <person name="Lynch S.C."/>
            <person name="Garnas J.R."/>
            <person name="Kasson L.R."/>
            <person name="Stajich J.E."/>
        </authorList>
    </citation>
    <scope>NUCLEOTIDE SEQUENCE [LARGE SCALE GENOMIC DNA]</scope>
    <source>
        <strain evidence="3 4">NRRL 64653</strain>
    </source>
</reference>
<feature type="transmembrane region" description="Helical" evidence="2">
    <location>
        <begin position="417"/>
        <end position="441"/>
    </location>
</feature>
<keyword evidence="2" id="KW-0812">Transmembrane</keyword>
<dbReference type="SUPFAM" id="SSF50630">
    <property type="entry name" value="Acid proteases"/>
    <property type="match status" value="1"/>
</dbReference>
<keyword evidence="2" id="KW-0472">Membrane</keyword>
<keyword evidence="2" id="KW-1133">Transmembrane helix</keyword>
<evidence type="ECO:0000256" key="1">
    <source>
        <dbReference type="SAM" id="MobiDB-lite"/>
    </source>
</evidence>
<dbReference type="InterPro" id="IPR021109">
    <property type="entry name" value="Peptidase_aspartic_dom_sf"/>
</dbReference>
<gene>
    <name evidence="3" type="ORF">QQX98_012626</name>
</gene>
<dbReference type="Gene3D" id="2.40.70.10">
    <property type="entry name" value="Acid Proteases"/>
    <property type="match status" value="1"/>
</dbReference>
<evidence type="ECO:0000256" key="2">
    <source>
        <dbReference type="SAM" id="Phobius"/>
    </source>
</evidence>
<dbReference type="CDD" id="cd12087">
    <property type="entry name" value="TM_EGFR-like"/>
    <property type="match status" value="1"/>
</dbReference>
<evidence type="ECO:0000313" key="3">
    <source>
        <dbReference type="EMBL" id="KAK7397998.1"/>
    </source>
</evidence>
<organism evidence="3 4">
    <name type="scientific">Neonectria punicea</name>
    <dbReference type="NCBI Taxonomy" id="979145"/>
    <lineage>
        <taxon>Eukaryota</taxon>
        <taxon>Fungi</taxon>
        <taxon>Dikarya</taxon>
        <taxon>Ascomycota</taxon>
        <taxon>Pezizomycotina</taxon>
        <taxon>Sordariomycetes</taxon>
        <taxon>Hypocreomycetidae</taxon>
        <taxon>Hypocreales</taxon>
        <taxon>Nectriaceae</taxon>
        <taxon>Neonectria</taxon>
    </lineage>
</organism>
<keyword evidence="4" id="KW-1185">Reference proteome</keyword>
<name>A0ABR1GIN2_9HYPO</name>
<proteinExistence type="predicted"/>
<evidence type="ECO:0008006" key="5">
    <source>
        <dbReference type="Google" id="ProtNLM"/>
    </source>
</evidence>
<sequence>MLWLLYLLIPVRAASICDAEPLVLPIQDVQVLTDVRDSYMKGIAAQIGSPAQDIVLLPWAELNNTWVYDDQAYCDKTIIWNDQICEVRRGNLFQEDESSTFDKADDITIGIPRLKWDAGYTMLHPLGLGSNSTYLNALRAAGKIGSRVWSLFWGRMWVENTINGSLVLGGYDEEKVIGANYTAPLDYDDFTGTQGCWTGMKVILSDIKLNFRDGSDESIFPSNAALPCCLVPHRQLLLEAPLAYVDRFDEVTGINHTDVSYGLHWSARLFDADNAFDGDITFYLDSGLEIRVPNNQYIVPFVDIHRNGSRVFKNNVRELLMNGVASQPATLGRYFFTSAYLMVNHDANTFTLWQGNPSKKSSLVRVFDEETAEKCSDATAVVQPSATQTTEEEESTKSTESTAEPDKAETSSSPSGAVIGGAVAASIVGLCLIGLGVFYYIRRRRPVEVLPTPVQPEHKPPAYHFQPLQEMPGESHFVYEMDGNMHSSHRGR</sequence>